<proteinExistence type="predicted"/>
<name>A0A9Q1H3W2_HOLLE</name>
<reference evidence="1" key="1">
    <citation type="submission" date="2021-10" db="EMBL/GenBank/DDBJ databases">
        <title>Tropical sea cucumber genome reveals ecological adaptation and Cuvierian tubules defense mechanism.</title>
        <authorList>
            <person name="Chen T."/>
        </authorList>
    </citation>
    <scope>NUCLEOTIDE SEQUENCE</scope>
    <source>
        <strain evidence="1">Nanhai2018</strain>
        <tissue evidence="1">Muscle</tissue>
    </source>
</reference>
<protein>
    <submittedName>
        <fullName evidence="1">Uncharacterized protein</fullName>
    </submittedName>
</protein>
<keyword evidence="2" id="KW-1185">Reference proteome</keyword>
<gene>
    <name evidence="1" type="ORF">HOLleu_25283</name>
</gene>
<dbReference type="AlphaFoldDB" id="A0A9Q1H3W2"/>
<evidence type="ECO:0000313" key="1">
    <source>
        <dbReference type="EMBL" id="KAJ8031918.1"/>
    </source>
</evidence>
<dbReference type="Proteomes" id="UP001152320">
    <property type="component" value="Chromosome 12"/>
</dbReference>
<sequence length="133" mass="15295">MWMCYGARKKRIVFGGGQRSIWVTRVKVLETLFTQYLSNEAHGREMDFYQTRKPQLLKLSNILLRVPSIFILELLYNSRTPQILKEGDVLGHSPSQVISEWGFNPDNVTIGVQYVGKNLREQRLSPGVEIIDA</sequence>
<dbReference type="EMBL" id="JAIZAY010000012">
    <property type="protein sequence ID" value="KAJ8031918.1"/>
    <property type="molecule type" value="Genomic_DNA"/>
</dbReference>
<organism evidence="1 2">
    <name type="scientific">Holothuria leucospilota</name>
    <name type="common">Black long sea cucumber</name>
    <name type="synonym">Mertensiothuria leucospilota</name>
    <dbReference type="NCBI Taxonomy" id="206669"/>
    <lineage>
        <taxon>Eukaryota</taxon>
        <taxon>Metazoa</taxon>
        <taxon>Echinodermata</taxon>
        <taxon>Eleutherozoa</taxon>
        <taxon>Echinozoa</taxon>
        <taxon>Holothuroidea</taxon>
        <taxon>Aspidochirotacea</taxon>
        <taxon>Aspidochirotida</taxon>
        <taxon>Holothuriidae</taxon>
        <taxon>Holothuria</taxon>
    </lineage>
</organism>
<accession>A0A9Q1H3W2</accession>
<evidence type="ECO:0000313" key="2">
    <source>
        <dbReference type="Proteomes" id="UP001152320"/>
    </source>
</evidence>
<comment type="caution">
    <text evidence="1">The sequence shown here is derived from an EMBL/GenBank/DDBJ whole genome shotgun (WGS) entry which is preliminary data.</text>
</comment>